<comment type="similarity">
    <text evidence="1 8 9 10">Belongs to the TRAFAC class TrmE-Era-EngA-EngB-Septin-like GTPase superfamily. EngA (Der) GTPase family.</text>
</comment>
<keyword evidence="6 8" id="KW-0342">GTP-binding</keyword>
<feature type="binding site" evidence="8">
    <location>
        <begin position="186"/>
        <end position="193"/>
    </location>
    <ligand>
        <name>GTP</name>
        <dbReference type="ChEBI" id="CHEBI:37565"/>
        <label>2</label>
    </ligand>
</feature>
<dbReference type="GeneID" id="94685917"/>
<evidence type="ECO:0000256" key="1">
    <source>
        <dbReference type="ARBA" id="ARBA00008279"/>
    </source>
</evidence>
<dbReference type="KEGG" id="axe:P40_05730"/>
<dbReference type="PANTHER" id="PTHR43834:SF6">
    <property type="entry name" value="GTPASE DER"/>
    <property type="match status" value="1"/>
</dbReference>
<feature type="domain" description="EngA-type G" evidence="11">
    <location>
        <begin position="3"/>
        <end position="166"/>
    </location>
</feature>
<evidence type="ECO:0000256" key="2">
    <source>
        <dbReference type="ARBA" id="ARBA00020953"/>
    </source>
</evidence>
<sequence>MKPVIALVGRPNVGKSTLFNRLTRTRDALVADFPGLTRDRKYGDGRMGDRPYIVVDTGGIGESEEGIDRPMTDQALLAVGEADAVLFLVDGRAGLTAADQQVASELRKLPKPVFLVVNKTDGLDPDSAMADFYALGLTQVLPIAAAHGRGVRALMDEVLAVFPEPEETGEEEEPEAPDTVRVAVLGRPNVGKSTLINRILGEERVVVFDQAGTTRDSIEVPFERNGRPYVLIDTAGVRRRGKVHETIEKFSVIKALQAVDAAQVVLLVVDARDGISDQDLHLLGYVLEAGRALVIAMNKWDGLESDHKEWVKQQLDRRLQFVPWAKIKFISALHGTGVGDLFGLVERAWDSAFIKIGSNALTRMLEDITHSHPPPRSGRFRAKLRYAHLGGSNPPVVVIHGNRTDSLPVSYRRYLENRFRELLKIEGSPIRLELKSGDNPYEGRKNPLTDRQIRRRRRMMKHIKK</sequence>
<dbReference type="Pfam" id="PF01926">
    <property type="entry name" value="MMR_HSR1"/>
    <property type="match status" value="2"/>
</dbReference>
<evidence type="ECO:0000313" key="13">
    <source>
        <dbReference type="Proteomes" id="UP001107961"/>
    </source>
</evidence>
<dbReference type="InterPro" id="IPR027417">
    <property type="entry name" value="P-loop_NTPase"/>
</dbReference>
<dbReference type="PANTHER" id="PTHR43834">
    <property type="entry name" value="GTPASE DER"/>
    <property type="match status" value="1"/>
</dbReference>
<dbReference type="EMBL" id="JAJVKT010000010">
    <property type="protein sequence ID" value="MCE7508900.1"/>
    <property type="molecule type" value="Genomic_DNA"/>
</dbReference>
<dbReference type="FunFam" id="3.40.50.300:FF:000057">
    <property type="entry name" value="GTPase Der"/>
    <property type="match status" value="1"/>
</dbReference>
<evidence type="ECO:0000256" key="4">
    <source>
        <dbReference type="ARBA" id="ARBA00022737"/>
    </source>
</evidence>
<dbReference type="PROSITE" id="PS51712">
    <property type="entry name" value="G_ENGA"/>
    <property type="match status" value="2"/>
</dbReference>
<evidence type="ECO:0000256" key="3">
    <source>
        <dbReference type="ARBA" id="ARBA00022517"/>
    </source>
</evidence>
<dbReference type="GO" id="GO:0043022">
    <property type="term" value="F:ribosome binding"/>
    <property type="evidence" value="ECO:0007669"/>
    <property type="project" value="TreeGrafter"/>
</dbReference>
<protein>
    <recommendedName>
        <fullName evidence="2 8">GTPase Der</fullName>
    </recommendedName>
    <alternativeName>
        <fullName evidence="7 8">GTP-binding protein EngA</fullName>
    </alternativeName>
</protein>
<dbReference type="SUPFAM" id="SSF52540">
    <property type="entry name" value="P-loop containing nucleoside triphosphate hydrolases"/>
    <property type="match status" value="2"/>
</dbReference>
<evidence type="ECO:0000313" key="12">
    <source>
        <dbReference type="EMBL" id="MCE7508900.1"/>
    </source>
</evidence>
<dbReference type="FunFam" id="3.40.50.300:FF:000040">
    <property type="entry name" value="GTPase Der"/>
    <property type="match status" value="1"/>
</dbReference>
<dbReference type="PRINTS" id="PR00326">
    <property type="entry name" value="GTP1OBG"/>
</dbReference>
<keyword evidence="4 10" id="KW-0677">Repeat</keyword>
<dbReference type="NCBIfam" id="TIGR00231">
    <property type="entry name" value="small_GTP"/>
    <property type="match status" value="2"/>
</dbReference>
<dbReference type="GO" id="GO:0016787">
    <property type="term" value="F:hydrolase activity"/>
    <property type="evidence" value="ECO:0007669"/>
    <property type="project" value="UniProtKB-KW"/>
</dbReference>
<dbReference type="CDD" id="cd01894">
    <property type="entry name" value="EngA1"/>
    <property type="match status" value="1"/>
</dbReference>
<gene>
    <name evidence="8 12" type="primary">der</name>
    <name evidence="12" type="ORF">LZG35_09650</name>
</gene>
<feature type="binding site" evidence="8">
    <location>
        <begin position="233"/>
        <end position="237"/>
    </location>
    <ligand>
        <name>GTP</name>
        <dbReference type="ChEBI" id="CHEBI:37565"/>
        <label>2</label>
    </ligand>
</feature>
<feature type="binding site" evidence="8">
    <location>
        <begin position="298"/>
        <end position="301"/>
    </location>
    <ligand>
        <name>GTP</name>
        <dbReference type="ChEBI" id="CHEBI:37565"/>
        <label>2</label>
    </ligand>
</feature>
<dbReference type="InterPro" id="IPR031166">
    <property type="entry name" value="G_ENGA"/>
</dbReference>
<comment type="caution">
    <text evidence="12">The sequence shown here is derived from an EMBL/GenBank/DDBJ whole genome shotgun (WGS) entry which is preliminary data.</text>
</comment>
<evidence type="ECO:0000259" key="11">
    <source>
        <dbReference type="PROSITE" id="PS51712"/>
    </source>
</evidence>
<dbReference type="Proteomes" id="UP001107961">
    <property type="component" value="Unassembled WGS sequence"/>
</dbReference>
<dbReference type="Gene3D" id="3.40.50.300">
    <property type="entry name" value="P-loop containing nucleotide triphosphate hydrolases"/>
    <property type="match status" value="2"/>
</dbReference>
<evidence type="ECO:0000256" key="10">
    <source>
        <dbReference type="RuleBase" id="RU004481"/>
    </source>
</evidence>
<feature type="binding site" evidence="8">
    <location>
        <begin position="9"/>
        <end position="16"/>
    </location>
    <ligand>
        <name>GTP</name>
        <dbReference type="ChEBI" id="CHEBI:37565"/>
        <label>1</label>
    </ligand>
</feature>
<feature type="domain" description="EngA-type G" evidence="11">
    <location>
        <begin position="180"/>
        <end position="353"/>
    </location>
</feature>
<proteinExistence type="inferred from homology"/>
<dbReference type="HAMAP" id="MF_00195">
    <property type="entry name" value="GTPase_Der"/>
    <property type="match status" value="1"/>
</dbReference>
<dbReference type="InterPro" id="IPR015946">
    <property type="entry name" value="KH_dom-like_a/b"/>
</dbReference>
<evidence type="ECO:0000256" key="7">
    <source>
        <dbReference type="ARBA" id="ARBA00032345"/>
    </source>
</evidence>
<accession>A0A9Q3W544</accession>
<name>A0A9Q3W544_9GAMM</name>
<dbReference type="PIRSF" id="PIRSF006485">
    <property type="entry name" value="GTP-binding_EngA"/>
    <property type="match status" value="1"/>
</dbReference>
<organism evidence="12 13">
    <name type="scientific">Alloalcanivorax xenomutans</name>
    <dbReference type="NCBI Taxonomy" id="1094342"/>
    <lineage>
        <taxon>Bacteria</taxon>
        <taxon>Pseudomonadati</taxon>
        <taxon>Pseudomonadota</taxon>
        <taxon>Gammaproteobacteria</taxon>
        <taxon>Oceanospirillales</taxon>
        <taxon>Alcanivoracaceae</taxon>
        <taxon>Alloalcanivorax</taxon>
    </lineage>
</organism>
<feature type="binding site" evidence="8">
    <location>
        <begin position="118"/>
        <end position="121"/>
    </location>
    <ligand>
        <name>GTP</name>
        <dbReference type="ChEBI" id="CHEBI:37565"/>
        <label>1</label>
    </ligand>
</feature>
<evidence type="ECO:0000256" key="6">
    <source>
        <dbReference type="ARBA" id="ARBA00023134"/>
    </source>
</evidence>
<evidence type="ECO:0000256" key="5">
    <source>
        <dbReference type="ARBA" id="ARBA00022741"/>
    </source>
</evidence>
<comment type="function">
    <text evidence="8 10">GTPase that plays an essential role in the late steps of ribosome biogenesis.</text>
</comment>
<dbReference type="CDD" id="cd01895">
    <property type="entry name" value="EngA2"/>
    <property type="match status" value="1"/>
</dbReference>
<dbReference type="GO" id="GO:0042254">
    <property type="term" value="P:ribosome biogenesis"/>
    <property type="evidence" value="ECO:0007669"/>
    <property type="project" value="UniProtKB-KW"/>
</dbReference>
<dbReference type="InterPro" id="IPR005225">
    <property type="entry name" value="Small_GTP-bd"/>
</dbReference>
<keyword evidence="12" id="KW-0378">Hydrolase</keyword>
<dbReference type="AlphaFoldDB" id="A0A9Q3W544"/>
<comment type="subunit">
    <text evidence="8">Associates with the 50S ribosomal subunit.</text>
</comment>
<dbReference type="InterPro" id="IPR032859">
    <property type="entry name" value="KH_dom-like"/>
</dbReference>
<dbReference type="InterPro" id="IPR006073">
    <property type="entry name" value="GTP-bd"/>
</dbReference>
<feature type="binding site" evidence="8">
    <location>
        <begin position="56"/>
        <end position="60"/>
    </location>
    <ligand>
        <name>GTP</name>
        <dbReference type="ChEBI" id="CHEBI:37565"/>
        <label>1</label>
    </ligand>
</feature>
<keyword evidence="13" id="KW-1185">Reference proteome</keyword>
<evidence type="ECO:0000256" key="8">
    <source>
        <dbReference type="HAMAP-Rule" id="MF_00195"/>
    </source>
</evidence>
<dbReference type="Gene3D" id="3.30.300.20">
    <property type="match status" value="1"/>
</dbReference>
<reference evidence="12" key="1">
    <citation type="submission" date="2022-01" db="EMBL/GenBank/DDBJ databases">
        <authorList>
            <person name="Karlyshev A.V."/>
            <person name="Jaspars M."/>
        </authorList>
    </citation>
    <scope>NUCLEOTIDE SEQUENCE</scope>
    <source>
        <strain evidence="12">AGSA3-2</strain>
    </source>
</reference>
<dbReference type="InterPro" id="IPR016484">
    <property type="entry name" value="GTPase_Der"/>
</dbReference>
<evidence type="ECO:0000256" key="9">
    <source>
        <dbReference type="PROSITE-ProRule" id="PRU01049"/>
    </source>
</evidence>
<dbReference type="GO" id="GO:0005525">
    <property type="term" value="F:GTP binding"/>
    <property type="evidence" value="ECO:0007669"/>
    <property type="project" value="UniProtKB-UniRule"/>
</dbReference>
<dbReference type="RefSeq" id="WP_022995348.1">
    <property type="nucleotide sequence ID" value="NZ_CBDDTQ010000001.1"/>
</dbReference>
<dbReference type="Pfam" id="PF14714">
    <property type="entry name" value="KH_dom-like"/>
    <property type="match status" value="1"/>
</dbReference>
<dbReference type="NCBIfam" id="TIGR03594">
    <property type="entry name" value="GTPase_EngA"/>
    <property type="match status" value="1"/>
</dbReference>
<keyword evidence="5 8" id="KW-0547">Nucleotide-binding</keyword>
<keyword evidence="3 8" id="KW-0690">Ribosome biogenesis</keyword>